<organism evidence="2 3">
    <name type="scientific">Acinetobacter kookii</name>
    <dbReference type="NCBI Taxonomy" id="1226327"/>
    <lineage>
        <taxon>Bacteria</taxon>
        <taxon>Pseudomonadati</taxon>
        <taxon>Pseudomonadota</taxon>
        <taxon>Gammaproteobacteria</taxon>
        <taxon>Moraxellales</taxon>
        <taxon>Moraxellaceae</taxon>
        <taxon>Acinetobacter</taxon>
    </lineage>
</organism>
<accession>A0A1G6H7G9</accession>
<dbReference type="STRING" id="1226327.SAMN05421732_101789"/>
<keyword evidence="1" id="KW-0812">Transmembrane</keyword>
<reference evidence="3" key="1">
    <citation type="submission" date="2016-09" db="EMBL/GenBank/DDBJ databases">
        <authorList>
            <person name="Varghese N."/>
            <person name="Submissions S."/>
        </authorList>
    </citation>
    <scope>NUCLEOTIDE SEQUENCE [LARGE SCALE GENOMIC DNA]</scope>
    <source>
        <strain evidence="3">ANC 4667</strain>
    </source>
</reference>
<keyword evidence="1" id="KW-1133">Transmembrane helix</keyword>
<evidence type="ECO:0000313" key="2">
    <source>
        <dbReference type="EMBL" id="SDB90094.1"/>
    </source>
</evidence>
<keyword evidence="1" id="KW-0472">Membrane</keyword>
<gene>
    <name evidence="2" type="ORF">SAMN05421732_101789</name>
</gene>
<dbReference type="Proteomes" id="UP000243468">
    <property type="component" value="Unassembled WGS sequence"/>
</dbReference>
<evidence type="ECO:0000313" key="3">
    <source>
        <dbReference type="Proteomes" id="UP000243468"/>
    </source>
</evidence>
<dbReference type="EMBL" id="FMYO01000001">
    <property type="protein sequence ID" value="SDB90094.1"/>
    <property type="molecule type" value="Genomic_DNA"/>
</dbReference>
<sequence length="94" mass="11257">MDKQKPEWLSIQEIFYICLAAYGYSLWISWVLPDYLPFAKAENIYLSALLSFIFLIFYTVLVPCIPSKLWQKRINYLSYILLLGYWIIRKLGEH</sequence>
<proteinExistence type="predicted"/>
<evidence type="ECO:0000256" key="1">
    <source>
        <dbReference type="SAM" id="Phobius"/>
    </source>
</evidence>
<feature type="transmembrane region" description="Helical" evidence="1">
    <location>
        <begin position="44"/>
        <end position="62"/>
    </location>
</feature>
<keyword evidence="3" id="KW-1185">Reference proteome</keyword>
<name>A0A1G6H7G9_9GAMM</name>
<dbReference type="OrthoDB" id="6711861at2"/>
<feature type="transmembrane region" description="Helical" evidence="1">
    <location>
        <begin position="14"/>
        <end position="32"/>
    </location>
</feature>
<protein>
    <submittedName>
        <fullName evidence="2">Uncharacterized protein</fullName>
    </submittedName>
</protein>
<dbReference type="AlphaFoldDB" id="A0A1G6H7G9"/>
<dbReference type="RefSeq" id="WP_092818816.1">
    <property type="nucleotide sequence ID" value="NZ_BAABKJ010000005.1"/>
</dbReference>